<feature type="region of interest" description="Disordered" evidence="2">
    <location>
        <begin position="83"/>
        <end position="110"/>
    </location>
</feature>
<feature type="compositionally biased region" description="Basic and acidic residues" evidence="2">
    <location>
        <begin position="93"/>
        <end position="110"/>
    </location>
</feature>
<gene>
    <name evidence="3" type="ORF">THAOC_12316</name>
</gene>
<dbReference type="SUPFAM" id="SSF57997">
    <property type="entry name" value="Tropomyosin"/>
    <property type="match status" value="1"/>
</dbReference>
<sequence>RDDAIATLETEVARARSATAEANTRFESLQGDVFRLQVELASVKQRTLNAEEGRRVAEQLLIGKQSEMHELESDYRRKEAEFEAANAAVEQTQSEKKESESEKKEAETRLGEVKADLRGMKQKLDASQASVKEGQATIATLEMRKGEVESKLKVARSDLMASNESNSFLRSVNVKLKGENKNSAKLLENARKEDRKLRQQHGQLKTKVSKLEGSNHKLKDNKKELVAQIDDLKTKLKRVFRRRR</sequence>
<feature type="non-terminal residue" evidence="3">
    <location>
        <position position="1"/>
    </location>
</feature>
<evidence type="ECO:0000256" key="1">
    <source>
        <dbReference type="SAM" id="Coils"/>
    </source>
</evidence>
<evidence type="ECO:0000313" key="4">
    <source>
        <dbReference type="Proteomes" id="UP000266841"/>
    </source>
</evidence>
<feature type="coiled-coil region" evidence="1">
    <location>
        <begin position="173"/>
        <end position="242"/>
    </location>
</feature>
<organism evidence="3 4">
    <name type="scientific">Thalassiosira oceanica</name>
    <name type="common">Marine diatom</name>
    <dbReference type="NCBI Taxonomy" id="159749"/>
    <lineage>
        <taxon>Eukaryota</taxon>
        <taxon>Sar</taxon>
        <taxon>Stramenopiles</taxon>
        <taxon>Ochrophyta</taxon>
        <taxon>Bacillariophyta</taxon>
        <taxon>Coscinodiscophyceae</taxon>
        <taxon>Thalassiosirophycidae</taxon>
        <taxon>Thalassiosirales</taxon>
        <taxon>Thalassiosiraceae</taxon>
        <taxon>Thalassiosira</taxon>
    </lineage>
</organism>
<name>K0T8G1_THAOC</name>
<evidence type="ECO:0000313" key="3">
    <source>
        <dbReference type="EMBL" id="EJK66732.1"/>
    </source>
</evidence>
<dbReference type="Proteomes" id="UP000266841">
    <property type="component" value="Unassembled WGS sequence"/>
</dbReference>
<keyword evidence="1" id="KW-0175">Coiled coil</keyword>
<comment type="caution">
    <text evidence="3">The sequence shown here is derived from an EMBL/GenBank/DDBJ whole genome shotgun (WGS) entry which is preliminary data.</text>
</comment>
<dbReference type="OrthoDB" id="2019763at2759"/>
<evidence type="ECO:0000256" key="2">
    <source>
        <dbReference type="SAM" id="MobiDB-lite"/>
    </source>
</evidence>
<dbReference type="EMBL" id="AGNL01014385">
    <property type="protein sequence ID" value="EJK66732.1"/>
    <property type="molecule type" value="Genomic_DNA"/>
</dbReference>
<keyword evidence="4" id="KW-1185">Reference proteome</keyword>
<proteinExistence type="predicted"/>
<reference evidence="3 4" key="1">
    <citation type="journal article" date="2012" name="Genome Biol.">
        <title>Genome and low-iron response of an oceanic diatom adapted to chronic iron limitation.</title>
        <authorList>
            <person name="Lommer M."/>
            <person name="Specht M."/>
            <person name="Roy A.S."/>
            <person name="Kraemer L."/>
            <person name="Andreson R."/>
            <person name="Gutowska M.A."/>
            <person name="Wolf J."/>
            <person name="Bergner S.V."/>
            <person name="Schilhabel M.B."/>
            <person name="Klostermeier U.C."/>
            <person name="Beiko R.G."/>
            <person name="Rosenstiel P."/>
            <person name="Hippler M."/>
            <person name="Laroche J."/>
        </authorList>
    </citation>
    <scope>NUCLEOTIDE SEQUENCE [LARGE SCALE GENOMIC DNA]</scope>
    <source>
        <strain evidence="3 4">CCMP1005</strain>
    </source>
</reference>
<dbReference type="AlphaFoldDB" id="K0T8G1"/>
<accession>K0T8G1</accession>
<protein>
    <submittedName>
        <fullName evidence="3">Uncharacterized protein</fullName>
    </submittedName>
</protein>